<feature type="short sequence motif" description="DGA/G" evidence="2">
    <location>
        <begin position="237"/>
        <end position="239"/>
    </location>
</feature>
<dbReference type="InterPro" id="IPR002641">
    <property type="entry name" value="PNPLA_dom"/>
</dbReference>
<dbReference type="Proteomes" id="UP000554286">
    <property type="component" value="Unassembled WGS sequence"/>
</dbReference>
<keyword evidence="2" id="KW-0378">Hydrolase</keyword>
<feature type="domain" description="PNPLA" evidence="4">
    <location>
        <begin position="58"/>
        <end position="253"/>
    </location>
</feature>
<feature type="short sequence motif" description="GXSXG" evidence="2">
    <location>
        <begin position="91"/>
        <end position="95"/>
    </location>
</feature>
<keyword evidence="6" id="KW-1185">Reference proteome</keyword>
<accession>A0A7W6W8K6</accession>
<dbReference type="InterPro" id="IPR016035">
    <property type="entry name" value="Acyl_Trfase/lysoPLipase"/>
</dbReference>
<evidence type="ECO:0000256" key="3">
    <source>
        <dbReference type="SAM" id="MobiDB-lite"/>
    </source>
</evidence>
<dbReference type="PROSITE" id="PS51635">
    <property type="entry name" value="PNPLA"/>
    <property type="match status" value="1"/>
</dbReference>
<evidence type="ECO:0000256" key="2">
    <source>
        <dbReference type="PROSITE-ProRule" id="PRU01161"/>
    </source>
</evidence>
<evidence type="ECO:0000256" key="1">
    <source>
        <dbReference type="ARBA" id="ARBA00023098"/>
    </source>
</evidence>
<feature type="active site" description="Proton acceptor" evidence="2">
    <location>
        <position position="237"/>
    </location>
</feature>
<organism evidence="5 6">
    <name type="scientific">Roseospira visakhapatnamensis</name>
    <dbReference type="NCBI Taxonomy" id="390880"/>
    <lineage>
        <taxon>Bacteria</taxon>
        <taxon>Pseudomonadati</taxon>
        <taxon>Pseudomonadota</taxon>
        <taxon>Alphaproteobacteria</taxon>
        <taxon>Rhodospirillales</taxon>
        <taxon>Rhodospirillaceae</taxon>
        <taxon>Roseospira</taxon>
    </lineage>
</organism>
<gene>
    <name evidence="5" type="ORF">GGD89_000711</name>
</gene>
<dbReference type="GO" id="GO:0016787">
    <property type="term" value="F:hydrolase activity"/>
    <property type="evidence" value="ECO:0007669"/>
    <property type="project" value="UniProtKB-UniRule"/>
</dbReference>
<proteinExistence type="predicted"/>
<dbReference type="Pfam" id="PF01734">
    <property type="entry name" value="Patatin"/>
    <property type="match status" value="1"/>
</dbReference>
<dbReference type="SUPFAM" id="SSF52151">
    <property type="entry name" value="FabD/lysophospholipase-like"/>
    <property type="match status" value="1"/>
</dbReference>
<keyword evidence="2" id="KW-0442">Lipid degradation</keyword>
<keyword evidence="1 2" id="KW-0443">Lipid metabolism</keyword>
<dbReference type="Gene3D" id="3.40.1090.10">
    <property type="entry name" value="Cytosolic phospholipase A2 catalytic domain"/>
    <property type="match status" value="1"/>
</dbReference>
<comment type="caution">
    <text evidence="5">The sequence shown here is derived from an EMBL/GenBank/DDBJ whole genome shotgun (WGS) entry which is preliminary data.</text>
</comment>
<comment type="caution">
    <text evidence="2">Lacks conserved residue(s) required for the propagation of feature annotation.</text>
</comment>
<dbReference type="AlphaFoldDB" id="A0A7W6W8K6"/>
<dbReference type="GO" id="GO:0016042">
    <property type="term" value="P:lipid catabolic process"/>
    <property type="evidence" value="ECO:0007669"/>
    <property type="project" value="UniProtKB-UniRule"/>
</dbReference>
<evidence type="ECO:0000259" key="4">
    <source>
        <dbReference type="PROSITE" id="PS51635"/>
    </source>
</evidence>
<reference evidence="5 6" key="1">
    <citation type="submission" date="2020-08" db="EMBL/GenBank/DDBJ databases">
        <title>Genome sequencing of Purple Non-Sulfur Bacteria from various extreme environments.</title>
        <authorList>
            <person name="Mayer M."/>
        </authorList>
    </citation>
    <scope>NUCLEOTIDE SEQUENCE [LARGE SCALE GENOMIC DNA]</scope>
    <source>
        <strain evidence="5 6">JA131</strain>
    </source>
</reference>
<feature type="active site" description="Nucleophile" evidence="2">
    <location>
        <position position="93"/>
    </location>
</feature>
<dbReference type="EMBL" id="JACIGK010000003">
    <property type="protein sequence ID" value="MBB4265100.1"/>
    <property type="molecule type" value="Genomic_DNA"/>
</dbReference>
<feature type="region of interest" description="Disordered" evidence="3">
    <location>
        <begin position="362"/>
        <end position="384"/>
    </location>
</feature>
<evidence type="ECO:0000313" key="6">
    <source>
        <dbReference type="Proteomes" id="UP000554286"/>
    </source>
</evidence>
<dbReference type="RefSeq" id="WP_184042708.1">
    <property type="nucleotide sequence ID" value="NZ_JACIGK010000003.1"/>
</dbReference>
<protein>
    <recommendedName>
        <fullName evidence="4">PNPLA domain-containing protein</fullName>
    </recommendedName>
</protein>
<name>A0A7W6W8K6_9PROT</name>
<sequence>MPDAALERATVGGVTEVRQWGDEVPPNADALVTRMRERLLRRYEEQGRPEEGLSTAVLALSGGAWDGAYSAGVLNGWTACGTRPTFSVVTGISTGALVAPFAFLGPAWDDQLREAFTAPEVGEILALAPLRALFGALSLGESPPIERLVRRFASQEMLDAIGAAHRDGRRLLIGTTNLDAERPVVWDIGALANSRLPNRLILFRKIMLASSAVPGAFPPVFFDVTVDGRTYQELHVDGGVLTSIFGIPVQLDISRVRTMPFPHTLSLYMLQNNKLGPDRRVVDLRLGSILAKTASALIRSQTRGDLYRLWVSAQKHGFAFRLGYVPADFDAGVAAGFNPVYMGRLYTLGYAQARAGYPWRTAPPGLENDGEAPVSRMPCRDEGS</sequence>
<evidence type="ECO:0000313" key="5">
    <source>
        <dbReference type="EMBL" id="MBB4265100.1"/>
    </source>
</evidence>